<evidence type="ECO:0000259" key="1">
    <source>
        <dbReference type="Pfam" id="PF01028"/>
    </source>
</evidence>
<proteinExistence type="predicted"/>
<name>A0AAJ6BDC2_9BACT</name>
<dbReference type="InterPro" id="IPR014711">
    <property type="entry name" value="TopoI_cat_a-hlx-sub_euk"/>
</dbReference>
<dbReference type="InterPro" id="IPR013500">
    <property type="entry name" value="TopoI_cat_euk"/>
</dbReference>
<dbReference type="SUPFAM" id="SSF56349">
    <property type="entry name" value="DNA breaking-rejoining enzymes"/>
    <property type="match status" value="1"/>
</dbReference>
<dbReference type="Gene3D" id="1.10.132.120">
    <property type="match status" value="1"/>
</dbReference>
<dbReference type="Pfam" id="PF21338">
    <property type="entry name" value="Top1B_N_bact"/>
    <property type="match status" value="1"/>
</dbReference>
<sequence>MLNSAENITQLSHREMLDIHRDYQQAAAIASLVYVDDNMPGIRRYRKGKGFYFMRNKKRLDNKEEIARIRKLAIPPAWTEVWICPLSNGHLQATGKDLRKRKQYRYHPNWQEVRNETKFHRLYEFGKVLPRLRLLLEKDITRKELCQEKVLATVISLMERTYIRIGSNDYEKMYGSYGLTTFKDNHVSIEGNALRFSFKGKKGVYHSISLKNKRLATIVRACRDIPGKELFQYYDADGQRHAIDSGMVNEYIRKATGGDYTSKDFRTWAGTLNILRSFRIIGQALTEAEKKKKVVEALDAVSMRLGNTRTVCRKYYVHPGIIRLYEADNLQKYLDQLNDIEEPDNRTDLTSEEKVLMKVLKQVQTA</sequence>
<dbReference type="SUPFAM" id="SSF55869">
    <property type="entry name" value="DNA topoisomerase I domain"/>
    <property type="match status" value="1"/>
</dbReference>
<feature type="domain" description="DNA topoisomerase I catalytic core eukaryotic-type" evidence="1">
    <location>
        <begin position="110"/>
        <end position="326"/>
    </location>
</feature>
<protein>
    <submittedName>
        <fullName evidence="3">DNA topoisomerase IB</fullName>
    </submittedName>
</protein>
<reference evidence="3" key="1">
    <citation type="submission" date="2023-03" db="EMBL/GenBank/DDBJ databases">
        <title>Andean soil-derived lignocellulolytic bacterial consortium as a source of novel taxa and putative plastic-active enzymes.</title>
        <authorList>
            <person name="Diaz-Garcia L."/>
            <person name="Chuvochina M."/>
            <person name="Feuerriegel G."/>
            <person name="Bunk B."/>
            <person name="Sproer C."/>
            <person name="Streit W.R."/>
            <person name="Rodriguez L.M."/>
            <person name="Overmann J."/>
            <person name="Jimenez D.J."/>
        </authorList>
    </citation>
    <scope>NUCLEOTIDE SEQUENCE</scope>
    <source>
        <strain evidence="3">MAG 7</strain>
    </source>
</reference>
<dbReference type="EMBL" id="CP119311">
    <property type="protein sequence ID" value="WEK33500.1"/>
    <property type="molecule type" value="Genomic_DNA"/>
</dbReference>
<evidence type="ECO:0000313" key="4">
    <source>
        <dbReference type="Proteomes" id="UP001220610"/>
    </source>
</evidence>
<dbReference type="Pfam" id="PF01028">
    <property type="entry name" value="Topoisom_I"/>
    <property type="match status" value="1"/>
</dbReference>
<dbReference type="Proteomes" id="UP001220610">
    <property type="component" value="Chromosome"/>
</dbReference>
<evidence type="ECO:0000259" key="2">
    <source>
        <dbReference type="Pfam" id="PF21338"/>
    </source>
</evidence>
<dbReference type="Gene3D" id="3.30.66.10">
    <property type="entry name" value="DNA topoisomerase I domain"/>
    <property type="match status" value="1"/>
</dbReference>
<gene>
    <name evidence="3" type="ORF">P0Y53_13495</name>
</gene>
<dbReference type="InterPro" id="IPR049331">
    <property type="entry name" value="Top1B_N_bact"/>
</dbReference>
<dbReference type="Gene3D" id="3.90.15.10">
    <property type="entry name" value="Topoisomerase I, Chain A, domain 3"/>
    <property type="match status" value="1"/>
</dbReference>
<dbReference type="GO" id="GO:0003677">
    <property type="term" value="F:DNA binding"/>
    <property type="evidence" value="ECO:0007669"/>
    <property type="project" value="InterPro"/>
</dbReference>
<dbReference type="AlphaFoldDB" id="A0AAJ6BDC2"/>
<accession>A0AAJ6BDC2</accession>
<feature type="domain" description="DNA topoisomerase IB N-terminal" evidence="2">
    <location>
        <begin position="52"/>
        <end position="97"/>
    </location>
</feature>
<dbReference type="InterPro" id="IPR035447">
    <property type="entry name" value="DNA_topo_I_N_sf"/>
</dbReference>
<organism evidence="3 4">
    <name type="scientific">Candidatus Pseudobacter hemicellulosilyticus</name>
    <dbReference type="NCBI Taxonomy" id="3121375"/>
    <lineage>
        <taxon>Bacteria</taxon>
        <taxon>Pseudomonadati</taxon>
        <taxon>Bacteroidota</taxon>
        <taxon>Chitinophagia</taxon>
        <taxon>Chitinophagales</taxon>
        <taxon>Chitinophagaceae</taxon>
        <taxon>Pseudobacter</taxon>
    </lineage>
</organism>
<dbReference type="PROSITE" id="PS52038">
    <property type="entry name" value="TOPO_IB_2"/>
    <property type="match status" value="1"/>
</dbReference>
<evidence type="ECO:0000313" key="3">
    <source>
        <dbReference type="EMBL" id="WEK33500.1"/>
    </source>
</evidence>
<dbReference type="InterPro" id="IPR011010">
    <property type="entry name" value="DNA_brk_join_enz"/>
</dbReference>
<dbReference type="GO" id="GO:0003917">
    <property type="term" value="F:DNA topoisomerase type I (single strand cut, ATP-independent) activity"/>
    <property type="evidence" value="ECO:0007669"/>
    <property type="project" value="InterPro"/>
</dbReference>
<dbReference type="GO" id="GO:0006265">
    <property type="term" value="P:DNA topological change"/>
    <property type="evidence" value="ECO:0007669"/>
    <property type="project" value="InterPro"/>
</dbReference>